<feature type="region of interest" description="Disordered" evidence="1">
    <location>
        <begin position="30"/>
        <end position="52"/>
    </location>
</feature>
<dbReference type="EMBL" id="BAABEY010000020">
    <property type="protein sequence ID" value="GAA4438774.1"/>
    <property type="molecule type" value="Genomic_DNA"/>
</dbReference>
<evidence type="ECO:0000313" key="3">
    <source>
        <dbReference type="Proteomes" id="UP001501508"/>
    </source>
</evidence>
<evidence type="ECO:0000256" key="1">
    <source>
        <dbReference type="SAM" id="MobiDB-lite"/>
    </source>
</evidence>
<dbReference type="Proteomes" id="UP001501508">
    <property type="component" value="Unassembled WGS sequence"/>
</dbReference>
<comment type="caution">
    <text evidence="2">The sequence shown here is derived from an EMBL/GenBank/DDBJ whole genome shotgun (WGS) entry which is preliminary data.</text>
</comment>
<sequence>MKIVDLQSQNERKAYQAPLLKDLGEVKELTKGNKGSAIEDNTTIGDRENPLP</sequence>
<keyword evidence="3" id="KW-1185">Reference proteome</keyword>
<name>A0ABP8LYC9_9BACT</name>
<accession>A0ABP8LYC9</accession>
<evidence type="ECO:0000313" key="2">
    <source>
        <dbReference type="EMBL" id="GAA4438774.1"/>
    </source>
</evidence>
<dbReference type="RefSeq" id="WP_345028454.1">
    <property type="nucleotide sequence ID" value="NZ_BAABEY010000020.1"/>
</dbReference>
<proteinExistence type="predicted"/>
<gene>
    <name evidence="2" type="ORF">GCM10023091_19830</name>
</gene>
<evidence type="ECO:0008006" key="4">
    <source>
        <dbReference type="Google" id="ProtNLM"/>
    </source>
</evidence>
<dbReference type="NCBIfam" id="NF033521">
    <property type="entry name" value="lasso_leader_L3"/>
    <property type="match status" value="1"/>
</dbReference>
<protein>
    <recommendedName>
        <fullName evidence="4">Lasso RiPP family leader peptide-containing protein</fullName>
    </recommendedName>
</protein>
<organism evidence="2 3">
    <name type="scientific">Ravibacter arvi</name>
    <dbReference type="NCBI Taxonomy" id="2051041"/>
    <lineage>
        <taxon>Bacteria</taxon>
        <taxon>Pseudomonadati</taxon>
        <taxon>Bacteroidota</taxon>
        <taxon>Cytophagia</taxon>
        <taxon>Cytophagales</taxon>
        <taxon>Spirosomataceae</taxon>
        <taxon>Ravibacter</taxon>
    </lineage>
</organism>
<reference evidence="3" key="1">
    <citation type="journal article" date="2019" name="Int. J. Syst. Evol. Microbiol.">
        <title>The Global Catalogue of Microorganisms (GCM) 10K type strain sequencing project: providing services to taxonomists for standard genome sequencing and annotation.</title>
        <authorList>
            <consortium name="The Broad Institute Genomics Platform"/>
            <consortium name="The Broad Institute Genome Sequencing Center for Infectious Disease"/>
            <person name="Wu L."/>
            <person name="Ma J."/>
        </authorList>
    </citation>
    <scope>NUCLEOTIDE SEQUENCE [LARGE SCALE GENOMIC DNA]</scope>
    <source>
        <strain evidence="3">JCM 31920</strain>
    </source>
</reference>